<dbReference type="PROSITE" id="PS50943">
    <property type="entry name" value="HTH_CROC1"/>
    <property type="match status" value="1"/>
</dbReference>
<protein>
    <recommendedName>
        <fullName evidence="4">HTH cro/C1-type domain-containing protein</fullName>
    </recommendedName>
</protein>
<dbReference type="GO" id="GO:0003677">
    <property type="term" value="F:DNA binding"/>
    <property type="evidence" value="ECO:0007669"/>
    <property type="project" value="UniProtKB-KW"/>
</dbReference>
<evidence type="ECO:0000259" key="4">
    <source>
        <dbReference type="PROSITE" id="PS50943"/>
    </source>
</evidence>
<name>A0A2K2UAI3_9ACTN</name>
<evidence type="ECO:0000313" key="5">
    <source>
        <dbReference type="EMBL" id="PNV67331.1"/>
    </source>
</evidence>
<dbReference type="InterPro" id="IPR001387">
    <property type="entry name" value="Cro/C1-type_HTH"/>
</dbReference>
<evidence type="ECO:0000256" key="1">
    <source>
        <dbReference type="ARBA" id="ARBA00023015"/>
    </source>
</evidence>
<dbReference type="GO" id="GO:0005829">
    <property type="term" value="C:cytosol"/>
    <property type="evidence" value="ECO:0007669"/>
    <property type="project" value="TreeGrafter"/>
</dbReference>
<keyword evidence="3" id="KW-0804">Transcription</keyword>
<gene>
    <name evidence="5" type="ORF">C2L71_08820</name>
</gene>
<dbReference type="SMART" id="SM00530">
    <property type="entry name" value="HTH_XRE"/>
    <property type="match status" value="1"/>
</dbReference>
<dbReference type="CDD" id="cd00093">
    <property type="entry name" value="HTH_XRE"/>
    <property type="match status" value="1"/>
</dbReference>
<proteinExistence type="predicted"/>
<dbReference type="PANTHER" id="PTHR46797">
    <property type="entry name" value="HTH-TYPE TRANSCRIPTIONAL REGULATOR"/>
    <property type="match status" value="1"/>
</dbReference>
<sequence length="175" mass="19862">MAPMSSGDSGGSQWFRRFRMIPGCVPRVLRCDSKKCVERCRILASAAERGPRCADATPPRATYSIRVLNVLLIDEEYIQLVSKRLPYDAPMDTTTKRKRLGSRVRRLRYEHQINRKQFALMIGMDRGYLAGIESGKYNATFDKLCAIADGFDITLAELLAEVDDEQVDEDVIEPR</sequence>
<dbReference type="Proteomes" id="UP000236197">
    <property type="component" value="Unassembled WGS sequence"/>
</dbReference>
<dbReference type="GO" id="GO:0003700">
    <property type="term" value="F:DNA-binding transcription factor activity"/>
    <property type="evidence" value="ECO:0007669"/>
    <property type="project" value="TreeGrafter"/>
</dbReference>
<keyword evidence="1" id="KW-0805">Transcription regulation</keyword>
<dbReference type="InterPro" id="IPR010982">
    <property type="entry name" value="Lambda_DNA-bd_dom_sf"/>
</dbReference>
<accession>A0A2K2UAI3</accession>
<dbReference type="PANTHER" id="PTHR46797:SF23">
    <property type="entry name" value="HTH-TYPE TRANSCRIPTIONAL REGULATOR SUTR"/>
    <property type="match status" value="1"/>
</dbReference>
<comment type="caution">
    <text evidence="5">The sequence shown here is derived from an EMBL/GenBank/DDBJ whole genome shotgun (WGS) entry which is preliminary data.</text>
</comment>
<dbReference type="Pfam" id="PF01381">
    <property type="entry name" value="HTH_3"/>
    <property type="match status" value="1"/>
</dbReference>
<keyword evidence="6" id="KW-1185">Reference proteome</keyword>
<organism evidence="5 6">
    <name type="scientific">Enteroscipio rubneri</name>
    <dbReference type="NCBI Taxonomy" id="2070686"/>
    <lineage>
        <taxon>Bacteria</taxon>
        <taxon>Bacillati</taxon>
        <taxon>Actinomycetota</taxon>
        <taxon>Coriobacteriia</taxon>
        <taxon>Eggerthellales</taxon>
        <taxon>Eggerthellaceae</taxon>
        <taxon>Enteroscipio</taxon>
    </lineage>
</organism>
<reference evidence="6" key="1">
    <citation type="submission" date="2018-01" db="EMBL/GenBank/DDBJ databases">
        <title>Rubneribacter badeniensis gen. nov., sp. nov., and Colonibacter rubneri, gen. nov., sp. nov., WGS of new members of the Eggerthellaceae.</title>
        <authorList>
            <person name="Danylec N."/>
            <person name="Stoll D.A."/>
            <person name="Doetsch A."/>
            <person name="Kulling S.E."/>
            <person name="Huch M."/>
        </authorList>
    </citation>
    <scope>NUCLEOTIDE SEQUENCE [LARGE SCALE GENOMIC DNA]</scope>
    <source>
        <strain evidence="6">ResAG-96</strain>
    </source>
</reference>
<dbReference type="InterPro" id="IPR050807">
    <property type="entry name" value="TransReg_Diox_bact_type"/>
</dbReference>
<dbReference type="SUPFAM" id="SSF47413">
    <property type="entry name" value="lambda repressor-like DNA-binding domains"/>
    <property type="match status" value="1"/>
</dbReference>
<dbReference type="AlphaFoldDB" id="A0A2K2UAI3"/>
<dbReference type="Gene3D" id="1.10.260.40">
    <property type="entry name" value="lambda repressor-like DNA-binding domains"/>
    <property type="match status" value="1"/>
</dbReference>
<evidence type="ECO:0000256" key="3">
    <source>
        <dbReference type="ARBA" id="ARBA00023163"/>
    </source>
</evidence>
<feature type="domain" description="HTH cro/C1-type" evidence="4">
    <location>
        <begin position="104"/>
        <end position="158"/>
    </location>
</feature>
<evidence type="ECO:0000256" key="2">
    <source>
        <dbReference type="ARBA" id="ARBA00023125"/>
    </source>
</evidence>
<keyword evidence="2" id="KW-0238">DNA-binding</keyword>
<evidence type="ECO:0000313" key="6">
    <source>
        <dbReference type="Proteomes" id="UP000236197"/>
    </source>
</evidence>
<dbReference type="EMBL" id="PPEK01000010">
    <property type="protein sequence ID" value="PNV67331.1"/>
    <property type="molecule type" value="Genomic_DNA"/>
</dbReference>